<sequence>MHIIVYVLEPEIVTLIDSHPSHYNSTRNSHQEPSRTEPGFHQKTSLQVLEFKNFLFRRTSAPNRFEVVVPVSLRNKVETFLFVGARLGFQLAAELWIVNRFQVNSRLLSYCGRRLISHGNNS</sequence>
<dbReference type="EnsemblPlants" id="Solyc08g060845.1.1">
    <property type="protein sequence ID" value="Solyc08g060845.1.1"/>
    <property type="gene ID" value="Solyc08g060845.1"/>
</dbReference>
<accession>A0A3Q7HP34</accession>
<dbReference type="Proteomes" id="UP000004994">
    <property type="component" value="Chromosome 8"/>
</dbReference>
<keyword evidence="2" id="KW-1185">Reference proteome</keyword>
<evidence type="ECO:0000313" key="1">
    <source>
        <dbReference type="EnsemblPlants" id="Solyc08g060845.1.1"/>
    </source>
</evidence>
<name>A0A3Q7HP34_SOLLC</name>
<protein>
    <submittedName>
        <fullName evidence="1">Uncharacterized protein</fullName>
    </submittedName>
</protein>
<dbReference type="Gramene" id="Solyc08g060845.1.1">
    <property type="protein sequence ID" value="Solyc08g060845.1.1"/>
    <property type="gene ID" value="Solyc08g060845.1"/>
</dbReference>
<evidence type="ECO:0000313" key="2">
    <source>
        <dbReference type="Proteomes" id="UP000004994"/>
    </source>
</evidence>
<dbReference type="AlphaFoldDB" id="A0A3Q7HP34"/>
<organism evidence="1">
    <name type="scientific">Solanum lycopersicum</name>
    <name type="common">Tomato</name>
    <name type="synonym">Lycopersicon esculentum</name>
    <dbReference type="NCBI Taxonomy" id="4081"/>
    <lineage>
        <taxon>Eukaryota</taxon>
        <taxon>Viridiplantae</taxon>
        <taxon>Streptophyta</taxon>
        <taxon>Embryophyta</taxon>
        <taxon>Tracheophyta</taxon>
        <taxon>Spermatophyta</taxon>
        <taxon>Magnoliopsida</taxon>
        <taxon>eudicotyledons</taxon>
        <taxon>Gunneridae</taxon>
        <taxon>Pentapetalae</taxon>
        <taxon>asterids</taxon>
        <taxon>lamiids</taxon>
        <taxon>Solanales</taxon>
        <taxon>Solanaceae</taxon>
        <taxon>Solanoideae</taxon>
        <taxon>Solaneae</taxon>
        <taxon>Solanum</taxon>
        <taxon>Solanum subgen. Lycopersicon</taxon>
    </lineage>
</organism>
<reference evidence="1" key="2">
    <citation type="submission" date="2019-01" db="UniProtKB">
        <authorList>
            <consortium name="EnsemblPlants"/>
        </authorList>
    </citation>
    <scope>IDENTIFICATION</scope>
    <source>
        <strain evidence="1">cv. Heinz 1706</strain>
    </source>
</reference>
<dbReference type="InParanoid" id="A0A3Q7HP34"/>
<reference evidence="1" key="1">
    <citation type="journal article" date="2012" name="Nature">
        <title>The tomato genome sequence provides insights into fleshy fruit evolution.</title>
        <authorList>
            <consortium name="Tomato Genome Consortium"/>
        </authorList>
    </citation>
    <scope>NUCLEOTIDE SEQUENCE [LARGE SCALE GENOMIC DNA]</scope>
    <source>
        <strain evidence="1">cv. Heinz 1706</strain>
    </source>
</reference>
<proteinExistence type="predicted"/>